<dbReference type="OrthoDB" id="10057496at2759"/>
<dbReference type="Pfam" id="PF12937">
    <property type="entry name" value="F-box-like"/>
    <property type="match status" value="1"/>
</dbReference>
<dbReference type="InterPro" id="IPR050305">
    <property type="entry name" value="Small_GTPase_Rab"/>
</dbReference>
<dbReference type="STRING" id="1257118.L8H3F2"/>
<protein>
    <submittedName>
        <fullName evidence="7">Ras subfamily protein</fullName>
    </submittedName>
</protein>
<sequence>MGLRPLLAAVKCNNMVMAGLLIDHGAHVHQQNCKRSELHALAETQEGPYPDLPATVGARWVNTVQRWAMPSPAVKFWQLLLDIGAGPNWPDRHGMTPFHVACARGNWPVVQFLLQGKHVSDVDKADEQGETALHYAARYGHAAVVSLLLSSRADTRLISKHGNPAESSSETKADGGLITAGQVARAAGHVAVAELIESWSYRACPLLFMPFGALVHVMALLEPHDLCSVAQTCSTLNEVSSDDHVWRRFCNARWSSDDKGYEGRRWKARYMAWLQPRLKQYATSKARGFTGAAASARPSTHQSEDYDHLFKFNLIGDSGAGKTYLHTRFLPKFHRHHSSTIGVEFGSRTIEMCGQRIKLQVWDTAGQERFRSITGAYYRGSRGLLVVYDITARSSWKNAKYWVEEVRRSLADDVDMMPFILVGTKNDLEHQRQVSPEEGQALALELGAAGWAETSSRTGSEVENTFLRLTEAALLGVDPFSSYGAGPECCVPSAEVLQALYDKSSTGRAEKERIAALARSSQCLLQ</sequence>
<comment type="similarity">
    <text evidence="1">Belongs to the small GTPase superfamily. Rab family.</text>
</comment>
<dbReference type="SMART" id="SM00175">
    <property type="entry name" value="RAB"/>
    <property type="match status" value="1"/>
</dbReference>
<gene>
    <name evidence="7" type="ORF">ACA1_201200</name>
</gene>
<accession>L8H3F2</accession>
<dbReference type="PROSITE" id="PS51421">
    <property type="entry name" value="RAS"/>
    <property type="match status" value="1"/>
</dbReference>
<keyword evidence="5" id="KW-0040">ANK repeat</keyword>
<feature type="repeat" description="ANK" evidence="5">
    <location>
        <begin position="128"/>
        <end position="160"/>
    </location>
</feature>
<dbReference type="Gene3D" id="1.20.1280.50">
    <property type="match status" value="1"/>
</dbReference>
<dbReference type="Pfam" id="PF00071">
    <property type="entry name" value="Ras"/>
    <property type="match status" value="1"/>
</dbReference>
<dbReference type="SUPFAM" id="SSF81383">
    <property type="entry name" value="F-box domain"/>
    <property type="match status" value="1"/>
</dbReference>
<dbReference type="InterPro" id="IPR027417">
    <property type="entry name" value="P-loop_NTPase"/>
</dbReference>
<dbReference type="SUPFAM" id="SSF48403">
    <property type="entry name" value="Ankyrin repeat"/>
    <property type="match status" value="1"/>
</dbReference>
<dbReference type="InterPro" id="IPR001806">
    <property type="entry name" value="Small_GTPase"/>
</dbReference>
<dbReference type="PROSITE" id="PS50088">
    <property type="entry name" value="ANK_REPEAT"/>
    <property type="match status" value="2"/>
</dbReference>
<dbReference type="SMART" id="SM00176">
    <property type="entry name" value="RAN"/>
    <property type="match status" value="1"/>
</dbReference>
<evidence type="ECO:0000259" key="6">
    <source>
        <dbReference type="PROSITE" id="PS50181"/>
    </source>
</evidence>
<evidence type="ECO:0000256" key="2">
    <source>
        <dbReference type="ARBA" id="ARBA00022741"/>
    </source>
</evidence>
<feature type="domain" description="F-box" evidence="6">
    <location>
        <begin position="203"/>
        <end position="249"/>
    </location>
</feature>
<keyword evidence="3" id="KW-0342">GTP-binding</keyword>
<evidence type="ECO:0000256" key="5">
    <source>
        <dbReference type="PROSITE-ProRule" id="PRU00023"/>
    </source>
</evidence>
<dbReference type="SMART" id="SM00174">
    <property type="entry name" value="RHO"/>
    <property type="match status" value="1"/>
</dbReference>
<dbReference type="PANTHER" id="PTHR47980">
    <property type="entry name" value="LD44762P"/>
    <property type="match status" value="1"/>
</dbReference>
<keyword evidence="4" id="KW-0449">Lipoprotein</keyword>
<dbReference type="PROSITE" id="PS50297">
    <property type="entry name" value="ANK_REP_REGION"/>
    <property type="match status" value="2"/>
</dbReference>
<dbReference type="SUPFAM" id="SSF52540">
    <property type="entry name" value="P-loop containing nucleoside triphosphate hydrolases"/>
    <property type="match status" value="1"/>
</dbReference>
<evidence type="ECO:0000313" key="7">
    <source>
        <dbReference type="EMBL" id="ELR19762.1"/>
    </source>
</evidence>
<dbReference type="SMART" id="SM00248">
    <property type="entry name" value="ANK"/>
    <property type="match status" value="3"/>
</dbReference>
<evidence type="ECO:0000256" key="4">
    <source>
        <dbReference type="ARBA" id="ARBA00023288"/>
    </source>
</evidence>
<dbReference type="Proteomes" id="UP000011083">
    <property type="component" value="Unassembled WGS sequence"/>
</dbReference>
<dbReference type="SMART" id="SM00256">
    <property type="entry name" value="FBOX"/>
    <property type="match status" value="1"/>
</dbReference>
<dbReference type="GeneID" id="14920593"/>
<dbReference type="InterPro" id="IPR036047">
    <property type="entry name" value="F-box-like_dom_sf"/>
</dbReference>
<dbReference type="InterPro" id="IPR036770">
    <property type="entry name" value="Ankyrin_rpt-contain_sf"/>
</dbReference>
<dbReference type="Pfam" id="PF12796">
    <property type="entry name" value="Ank_2"/>
    <property type="match status" value="1"/>
</dbReference>
<dbReference type="VEuPathDB" id="AmoebaDB:ACA1_201200"/>
<evidence type="ECO:0000256" key="3">
    <source>
        <dbReference type="ARBA" id="ARBA00023134"/>
    </source>
</evidence>
<evidence type="ECO:0000313" key="8">
    <source>
        <dbReference type="Proteomes" id="UP000011083"/>
    </source>
</evidence>
<dbReference type="EMBL" id="KB007932">
    <property type="protein sequence ID" value="ELR19762.1"/>
    <property type="molecule type" value="Genomic_DNA"/>
</dbReference>
<dbReference type="InterPro" id="IPR002110">
    <property type="entry name" value="Ankyrin_rpt"/>
</dbReference>
<name>L8H3F2_ACACF</name>
<proteinExistence type="inferred from homology"/>
<dbReference type="PROSITE" id="PS50181">
    <property type="entry name" value="FBOX"/>
    <property type="match status" value="1"/>
</dbReference>
<dbReference type="PRINTS" id="PR00449">
    <property type="entry name" value="RASTRNSFRMNG"/>
</dbReference>
<dbReference type="AlphaFoldDB" id="L8H3F2"/>
<organism evidence="7 8">
    <name type="scientific">Acanthamoeba castellanii (strain ATCC 30010 / Neff)</name>
    <dbReference type="NCBI Taxonomy" id="1257118"/>
    <lineage>
        <taxon>Eukaryota</taxon>
        <taxon>Amoebozoa</taxon>
        <taxon>Discosea</taxon>
        <taxon>Longamoebia</taxon>
        <taxon>Centramoebida</taxon>
        <taxon>Acanthamoebidae</taxon>
        <taxon>Acanthamoeba</taxon>
    </lineage>
</organism>
<feature type="repeat" description="ANK" evidence="5">
    <location>
        <begin position="93"/>
        <end position="115"/>
    </location>
</feature>
<dbReference type="InterPro" id="IPR001810">
    <property type="entry name" value="F-box_dom"/>
</dbReference>
<evidence type="ECO:0000256" key="1">
    <source>
        <dbReference type="ARBA" id="ARBA00006270"/>
    </source>
</evidence>
<keyword evidence="2" id="KW-0547">Nucleotide-binding</keyword>
<dbReference type="KEGG" id="acan:ACA1_201200"/>
<dbReference type="SMART" id="SM00173">
    <property type="entry name" value="RAS"/>
    <property type="match status" value="1"/>
</dbReference>
<keyword evidence="8" id="KW-1185">Reference proteome</keyword>
<dbReference type="FunFam" id="3.40.50.300:FF:001447">
    <property type="entry name" value="Ras-related protein Rab-1B"/>
    <property type="match status" value="1"/>
</dbReference>
<dbReference type="PROSITE" id="PS51419">
    <property type="entry name" value="RAB"/>
    <property type="match status" value="1"/>
</dbReference>
<dbReference type="RefSeq" id="XP_004341857.1">
    <property type="nucleotide sequence ID" value="XM_004341809.1"/>
</dbReference>
<dbReference type="Gene3D" id="1.25.40.20">
    <property type="entry name" value="Ankyrin repeat-containing domain"/>
    <property type="match status" value="1"/>
</dbReference>
<dbReference type="NCBIfam" id="TIGR00231">
    <property type="entry name" value="small_GTP"/>
    <property type="match status" value="1"/>
</dbReference>
<reference evidence="7 8" key="1">
    <citation type="journal article" date="2013" name="Genome Biol.">
        <title>Genome of Acanthamoeba castellanii highlights extensive lateral gene transfer and early evolution of tyrosine kinase signaling.</title>
        <authorList>
            <person name="Clarke M."/>
            <person name="Lohan A.J."/>
            <person name="Liu B."/>
            <person name="Lagkouvardos I."/>
            <person name="Roy S."/>
            <person name="Zafar N."/>
            <person name="Bertelli C."/>
            <person name="Schilde C."/>
            <person name="Kianianmomeni A."/>
            <person name="Burglin T.R."/>
            <person name="Frech C."/>
            <person name="Turcotte B."/>
            <person name="Kopec K.O."/>
            <person name="Synnott J.M."/>
            <person name="Choo C."/>
            <person name="Paponov I."/>
            <person name="Finkler A."/>
            <person name="Soon Heng Tan C."/>
            <person name="Hutchins A.P."/>
            <person name="Weinmeier T."/>
            <person name="Rattei T."/>
            <person name="Chu J.S."/>
            <person name="Gimenez G."/>
            <person name="Irimia M."/>
            <person name="Rigden D.J."/>
            <person name="Fitzpatrick D.A."/>
            <person name="Lorenzo-Morales J."/>
            <person name="Bateman A."/>
            <person name="Chiu C.H."/>
            <person name="Tang P."/>
            <person name="Hegemann P."/>
            <person name="Fromm H."/>
            <person name="Raoult D."/>
            <person name="Greub G."/>
            <person name="Miranda-Saavedra D."/>
            <person name="Chen N."/>
            <person name="Nash P."/>
            <person name="Ginger M.L."/>
            <person name="Horn M."/>
            <person name="Schaap P."/>
            <person name="Caler L."/>
            <person name="Loftus B."/>
        </authorList>
    </citation>
    <scope>NUCLEOTIDE SEQUENCE [LARGE SCALE GENOMIC DNA]</scope>
    <source>
        <strain evidence="7 8">Neff</strain>
    </source>
</reference>
<dbReference type="GO" id="GO:0005525">
    <property type="term" value="F:GTP binding"/>
    <property type="evidence" value="ECO:0007669"/>
    <property type="project" value="UniProtKB-KW"/>
</dbReference>
<dbReference type="CDD" id="cd00154">
    <property type="entry name" value="Rab"/>
    <property type="match status" value="1"/>
</dbReference>
<dbReference type="Gene3D" id="3.40.50.300">
    <property type="entry name" value="P-loop containing nucleotide triphosphate hydrolases"/>
    <property type="match status" value="1"/>
</dbReference>
<dbReference type="InterPro" id="IPR005225">
    <property type="entry name" value="Small_GTP-bd"/>
</dbReference>
<dbReference type="GO" id="GO:0003924">
    <property type="term" value="F:GTPase activity"/>
    <property type="evidence" value="ECO:0007669"/>
    <property type="project" value="InterPro"/>
</dbReference>